<dbReference type="PRINTS" id="PR00925">
    <property type="entry name" value="NONHISHMG17"/>
</dbReference>
<keyword evidence="4" id="KW-0539">Nucleus</keyword>
<feature type="region of interest" description="Disordered" evidence="5">
    <location>
        <begin position="1"/>
        <end position="92"/>
    </location>
</feature>
<dbReference type="Proteomes" id="UP001488838">
    <property type="component" value="Unassembled WGS sequence"/>
</dbReference>
<organism evidence="6 7">
    <name type="scientific">Myodes glareolus</name>
    <name type="common">Bank vole</name>
    <name type="synonym">Clethrionomys glareolus</name>
    <dbReference type="NCBI Taxonomy" id="447135"/>
    <lineage>
        <taxon>Eukaryota</taxon>
        <taxon>Metazoa</taxon>
        <taxon>Chordata</taxon>
        <taxon>Craniata</taxon>
        <taxon>Vertebrata</taxon>
        <taxon>Euteleostomi</taxon>
        <taxon>Mammalia</taxon>
        <taxon>Eutheria</taxon>
        <taxon>Euarchontoglires</taxon>
        <taxon>Glires</taxon>
        <taxon>Rodentia</taxon>
        <taxon>Myomorpha</taxon>
        <taxon>Muroidea</taxon>
        <taxon>Cricetidae</taxon>
        <taxon>Arvicolinae</taxon>
        <taxon>Myodes</taxon>
    </lineage>
</organism>
<proteinExistence type="inferred from homology"/>
<comment type="caution">
    <text evidence="6">The sequence shown here is derived from an EMBL/GenBank/DDBJ whole genome shotgun (WGS) entry which is preliminary data.</text>
</comment>
<feature type="compositionally biased region" description="Basic and acidic residues" evidence="5">
    <location>
        <begin position="32"/>
        <end position="50"/>
    </location>
</feature>
<keyword evidence="3" id="KW-0238">DNA-binding</keyword>
<keyword evidence="7" id="KW-1185">Reference proteome</keyword>
<reference evidence="6 7" key="1">
    <citation type="journal article" date="2023" name="bioRxiv">
        <title>Conserved and derived expression patterns and positive selection on dental genes reveal complex evolutionary context of ever-growing rodent molars.</title>
        <authorList>
            <person name="Calamari Z.T."/>
            <person name="Song A."/>
            <person name="Cohen E."/>
            <person name="Akter M."/>
            <person name="Roy R.D."/>
            <person name="Hallikas O."/>
            <person name="Christensen M.M."/>
            <person name="Li P."/>
            <person name="Marangoni P."/>
            <person name="Jernvall J."/>
            <person name="Klein O.D."/>
        </authorList>
    </citation>
    <scope>NUCLEOTIDE SEQUENCE [LARGE SCALE GENOMIC DNA]</scope>
    <source>
        <strain evidence="6">V071</strain>
    </source>
</reference>
<evidence type="ECO:0000313" key="6">
    <source>
        <dbReference type="EMBL" id="KAK7795664.1"/>
    </source>
</evidence>
<evidence type="ECO:0000313" key="7">
    <source>
        <dbReference type="Proteomes" id="UP001488838"/>
    </source>
</evidence>
<dbReference type="GO" id="GO:0006325">
    <property type="term" value="P:chromatin organization"/>
    <property type="evidence" value="ECO:0007669"/>
    <property type="project" value="TreeGrafter"/>
</dbReference>
<dbReference type="GO" id="GO:0031492">
    <property type="term" value="F:nucleosomal DNA binding"/>
    <property type="evidence" value="ECO:0007669"/>
    <property type="project" value="InterPro"/>
</dbReference>
<accession>A0AAW0GX93</accession>
<protein>
    <submittedName>
        <fullName evidence="6">Uncharacterized protein</fullName>
    </submittedName>
</protein>
<evidence type="ECO:0000256" key="1">
    <source>
        <dbReference type="ARBA" id="ARBA00004123"/>
    </source>
</evidence>
<sequence length="100" mass="10636">MPKRKVSADGVVKAEPKRCSARLLAKPAPAKVDTKPKKAAGKDKSSDKKVQAKGKRRAKAKQVEVANQQTVDLPTENGETGNQSPASEVISGVVFRRTVG</sequence>
<name>A0AAW0GX93_MYOGA</name>
<dbReference type="PANTHER" id="PTHR23087">
    <property type="entry name" value="NONHISTONE CHROMOSOMAL PROTEIN HMG"/>
    <property type="match status" value="1"/>
</dbReference>
<feature type="compositionally biased region" description="Polar residues" evidence="5">
    <location>
        <begin position="65"/>
        <end position="86"/>
    </location>
</feature>
<dbReference type="Pfam" id="PF01101">
    <property type="entry name" value="HMG14_17"/>
    <property type="match status" value="1"/>
</dbReference>
<evidence type="ECO:0000256" key="5">
    <source>
        <dbReference type="SAM" id="MobiDB-lite"/>
    </source>
</evidence>
<dbReference type="GO" id="GO:0000785">
    <property type="term" value="C:chromatin"/>
    <property type="evidence" value="ECO:0007669"/>
    <property type="project" value="InterPro"/>
</dbReference>
<dbReference type="EMBL" id="JBBHLL010001942">
    <property type="protein sequence ID" value="KAK7795664.1"/>
    <property type="molecule type" value="Genomic_DNA"/>
</dbReference>
<gene>
    <name evidence="6" type="ORF">U0070_008433</name>
</gene>
<evidence type="ECO:0000256" key="3">
    <source>
        <dbReference type="ARBA" id="ARBA00023125"/>
    </source>
</evidence>
<dbReference type="GO" id="GO:0005634">
    <property type="term" value="C:nucleus"/>
    <property type="evidence" value="ECO:0007669"/>
    <property type="project" value="UniProtKB-SubCell"/>
</dbReference>
<evidence type="ECO:0000256" key="4">
    <source>
        <dbReference type="ARBA" id="ARBA00023242"/>
    </source>
</evidence>
<comment type="similarity">
    <text evidence="2">Belongs to the HMGN family.</text>
</comment>
<feature type="compositionally biased region" description="Basic residues" evidence="5">
    <location>
        <begin position="51"/>
        <end position="60"/>
    </location>
</feature>
<dbReference type="PANTHER" id="PTHR23087:SF12">
    <property type="entry name" value="NON-HISTONE CHROMOSOMAL PROTEIN HMG-14"/>
    <property type="match status" value="1"/>
</dbReference>
<comment type="subcellular location">
    <subcellularLocation>
        <location evidence="1">Nucleus</location>
    </subcellularLocation>
</comment>
<dbReference type="AlphaFoldDB" id="A0AAW0GX93"/>
<evidence type="ECO:0000256" key="2">
    <source>
        <dbReference type="ARBA" id="ARBA00007696"/>
    </source>
</evidence>
<dbReference type="InterPro" id="IPR000079">
    <property type="entry name" value="HMGN_fam"/>
</dbReference>
<dbReference type="SMART" id="SM00527">
    <property type="entry name" value="HMG17"/>
    <property type="match status" value="1"/>
</dbReference>